<protein>
    <submittedName>
        <fullName evidence="1">Uncharacterized protein</fullName>
    </submittedName>
</protein>
<proteinExistence type="predicted"/>
<dbReference type="EMBL" id="JABSTQ010010192">
    <property type="protein sequence ID" value="KAG0422702.1"/>
    <property type="molecule type" value="Genomic_DNA"/>
</dbReference>
<reference evidence="1 2" key="1">
    <citation type="journal article" date="2020" name="Cell">
        <title>Large-Scale Comparative Analyses of Tick Genomes Elucidate Their Genetic Diversity and Vector Capacities.</title>
        <authorList>
            <consortium name="Tick Genome and Microbiome Consortium (TIGMIC)"/>
            <person name="Jia N."/>
            <person name="Wang J."/>
            <person name="Shi W."/>
            <person name="Du L."/>
            <person name="Sun Y."/>
            <person name="Zhan W."/>
            <person name="Jiang J.F."/>
            <person name="Wang Q."/>
            <person name="Zhang B."/>
            <person name="Ji P."/>
            <person name="Bell-Sakyi L."/>
            <person name="Cui X.M."/>
            <person name="Yuan T.T."/>
            <person name="Jiang B.G."/>
            <person name="Yang W.F."/>
            <person name="Lam T.T."/>
            <person name="Chang Q.C."/>
            <person name="Ding S.J."/>
            <person name="Wang X.J."/>
            <person name="Zhu J.G."/>
            <person name="Ruan X.D."/>
            <person name="Zhao L."/>
            <person name="Wei J.T."/>
            <person name="Ye R.Z."/>
            <person name="Que T.C."/>
            <person name="Du C.H."/>
            <person name="Zhou Y.H."/>
            <person name="Cheng J.X."/>
            <person name="Dai P.F."/>
            <person name="Guo W.B."/>
            <person name="Han X.H."/>
            <person name="Huang E.J."/>
            <person name="Li L.F."/>
            <person name="Wei W."/>
            <person name="Gao Y.C."/>
            <person name="Liu J.Z."/>
            <person name="Shao H.Z."/>
            <person name="Wang X."/>
            <person name="Wang C.C."/>
            <person name="Yang T.C."/>
            <person name="Huo Q.B."/>
            <person name="Li W."/>
            <person name="Chen H.Y."/>
            <person name="Chen S.E."/>
            <person name="Zhou L.G."/>
            <person name="Ni X.B."/>
            <person name="Tian J.H."/>
            <person name="Sheng Y."/>
            <person name="Liu T."/>
            <person name="Pan Y.S."/>
            <person name="Xia L.Y."/>
            <person name="Li J."/>
            <person name="Zhao F."/>
            <person name="Cao W.C."/>
        </authorList>
    </citation>
    <scope>NUCLEOTIDE SEQUENCE [LARGE SCALE GENOMIC DNA]</scope>
    <source>
        <strain evidence="1">Iper-2018</strain>
    </source>
</reference>
<comment type="caution">
    <text evidence="1">The sequence shown here is derived from an EMBL/GenBank/DDBJ whole genome shotgun (WGS) entry which is preliminary data.</text>
</comment>
<dbReference type="Proteomes" id="UP000805193">
    <property type="component" value="Unassembled WGS sequence"/>
</dbReference>
<evidence type="ECO:0000313" key="2">
    <source>
        <dbReference type="Proteomes" id="UP000805193"/>
    </source>
</evidence>
<evidence type="ECO:0000313" key="1">
    <source>
        <dbReference type="EMBL" id="KAG0422702.1"/>
    </source>
</evidence>
<organism evidence="1 2">
    <name type="scientific">Ixodes persulcatus</name>
    <name type="common">Taiga tick</name>
    <dbReference type="NCBI Taxonomy" id="34615"/>
    <lineage>
        <taxon>Eukaryota</taxon>
        <taxon>Metazoa</taxon>
        <taxon>Ecdysozoa</taxon>
        <taxon>Arthropoda</taxon>
        <taxon>Chelicerata</taxon>
        <taxon>Arachnida</taxon>
        <taxon>Acari</taxon>
        <taxon>Parasitiformes</taxon>
        <taxon>Ixodida</taxon>
        <taxon>Ixodoidea</taxon>
        <taxon>Ixodidae</taxon>
        <taxon>Ixodinae</taxon>
        <taxon>Ixodes</taxon>
    </lineage>
</organism>
<sequence>MWKPYQLIAYLFKAVVASAEEILALQICDRALYGSVVELPGVRMAMINIGGIYSAPDHVATGSGCELRGVTDYNNKLQPPSPTLQKPLPDNLRSTPLLANMTPCLHTGHRQNRALHYDPFPPDTTTCYVDASHPPPLGATACVTVTSPATPPDYIHRWPLLQLKLLRSLLRLLP</sequence>
<accession>A0AC60PNZ4</accession>
<name>A0AC60PNZ4_IXOPE</name>
<gene>
    <name evidence="1" type="ORF">HPB47_001493</name>
</gene>
<keyword evidence="2" id="KW-1185">Reference proteome</keyword>